<name>A0A9I9E2Y8_CUCME</name>
<reference evidence="2" key="1">
    <citation type="submission" date="2023-03" db="UniProtKB">
        <authorList>
            <consortium name="EnsemblPlants"/>
        </authorList>
    </citation>
    <scope>IDENTIFICATION</scope>
</reference>
<protein>
    <submittedName>
        <fullName evidence="2">Uncharacterized protein</fullName>
    </submittedName>
</protein>
<accession>A0A9I9E2Y8</accession>
<feature type="region of interest" description="Disordered" evidence="1">
    <location>
        <begin position="1"/>
        <end position="78"/>
    </location>
</feature>
<dbReference type="AlphaFoldDB" id="A0A9I9E2Y8"/>
<proteinExistence type="predicted"/>
<evidence type="ECO:0000313" key="2">
    <source>
        <dbReference type="EnsemblPlants" id="MELO3C027910.2.1"/>
    </source>
</evidence>
<sequence length="78" mass="8799">CKITLGAGRSRAEPPSQPRRICKPQPELVETAEANQPRRSDRAEGSRFDPRTAVSRSRHSKPIRRARLQPSKPNPRFG</sequence>
<feature type="compositionally biased region" description="Basic residues" evidence="1">
    <location>
        <begin position="56"/>
        <end position="67"/>
    </location>
</feature>
<organism evidence="2">
    <name type="scientific">Cucumis melo</name>
    <name type="common">Muskmelon</name>
    <dbReference type="NCBI Taxonomy" id="3656"/>
    <lineage>
        <taxon>Eukaryota</taxon>
        <taxon>Viridiplantae</taxon>
        <taxon>Streptophyta</taxon>
        <taxon>Embryophyta</taxon>
        <taxon>Tracheophyta</taxon>
        <taxon>Spermatophyta</taxon>
        <taxon>Magnoliopsida</taxon>
        <taxon>eudicotyledons</taxon>
        <taxon>Gunneridae</taxon>
        <taxon>Pentapetalae</taxon>
        <taxon>rosids</taxon>
        <taxon>fabids</taxon>
        <taxon>Cucurbitales</taxon>
        <taxon>Cucurbitaceae</taxon>
        <taxon>Benincaseae</taxon>
        <taxon>Cucumis</taxon>
    </lineage>
</organism>
<feature type="compositionally biased region" description="Basic and acidic residues" evidence="1">
    <location>
        <begin position="36"/>
        <end position="50"/>
    </location>
</feature>
<dbReference type="EnsemblPlants" id="MELO3C027910.2.1">
    <property type="protein sequence ID" value="MELO3C027910.2.1"/>
    <property type="gene ID" value="MELO3C027910.2"/>
</dbReference>
<dbReference type="Gramene" id="MELO3C027910.2.1">
    <property type="protein sequence ID" value="MELO3C027910.2.1"/>
    <property type="gene ID" value="MELO3C027910.2"/>
</dbReference>
<evidence type="ECO:0000256" key="1">
    <source>
        <dbReference type="SAM" id="MobiDB-lite"/>
    </source>
</evidence>